<dbReference type="InParanoid" id="S8E9J1"/>
<dbReference type="InterPro" id="IPR029058">
    <property type="entry name" value="AB_hydrolase_fold"/>
</dbReference>
<dbReference type="Pfam" id="PF01738">
    <property type="entry name" value="DLH"/>
    <property type="match status" value="1"/>
</dbReference>
<sequence>MSEPLCKDCISGVRHDGVPEGRIERIGGVECYVATPTGNYAKDKVVLFLADAFGLALVNNKLLVDDIARNGFWCIMPDYFEGDPIPADAMLPENRDKFDRVGWFARHGENIWKPIVDKVVTALKEQGATRIATTAYCYGAPSAFYLAYSNTSHVTVLSHPSRLQVPADLEKYYAESKAPLLINSCEVDPQFPPESQKIADELFGDSKFAPGYERTYWDGCNHGFAVRGDMSNPKIKAGKEGAFDAMIKFFKKYL</sequence>
<dbReference type="OrthoDB" id="17560at2759"/>
<dbReference type="Proteomes" id="UP000015241">
    <property type="component" value="Unassembled WGS sequence"/>
</dbReference>
<dbReference type="STRING" id="743788.S8E9J1"/>
<dbReference type="eggNOG" id="KOG3043">
    <property type="taxonomic scope" value="Eukaryota"/>
</dbReference>
<dbReference type="SUPFAM" id="SSF53474">
    <property type="entry name" value="alpha/beta-Hydrolases"/>
    <property type="match status" value="1"/>
</dbReference>
<protein>
    <recommendedName>
        <fullName evidence="1">Dienelactone hydrolase domain-containing protein</fullName>
    </recommendedName>
</protein>
<dbReference type="PANTHER" id="PTHR17630:SF44">
    <property type="entry name" value="PROTEIN AIM2"/>
    <property type="match status" value="1"/>
</dbReference>
<reference evidence="2 3" key="1">
    <citation type="journal article" date="2012" name="Science">
        <title>The Paleozoic origin of enzymatic lignin decomposition reconstructed from 31 fungal genomes.</title>
        <authorList>
            <person name="Floudas D."/>
            <person name="Binder M."/>
            <person name="Riley R."/>
            <person name="Barry K."/>
            <person name="Blanchette R.A."/>
            <person name="Henrissat B."/>
            <person name="Martinez A.T."/>
            <person name="Otillar R."/>
            <person name="Spatafora J.W."/>
            <person name="Yadav J.S."/>
            <person name="Aerts A."/>
            <person name="Benoit I."/>
            <person name="Boyd A."/>
            <person name="Carlson A."/>
            <person name="Copeland A."/>
            <person name="Coutinho P.M."/>
            <person name="de Vries R.P."/>
            <person name="Ferreira P."/>
            <person name="Findley K."/>
            <person name="Foster B."/>
            <person name="Gaskell J."/>
            <person name="Glotzer D."/>
            <person name="Gorecki P."/>
            <person name="Heitman J."/>
            <person name="Hesse C."/>
            <person name="Hori C."/>
            <person name="Igarashi K."/>
            <person name="Jurgens J.A."/>
            <person name="Kallen N."/>
            <person name="Kersten P."/>
            <person name="Kohler A."/>
            <person name="Kuees U."/>
            <person name="Kumar T.K.A."/>
            <person name="Kuo A."/>
            <person name="LaButti K."/>
            <person name="Larrondo L.F."/>
            <person name="Lindquist E."/>
            <person name="Ling A."/>
            <person name="Lombard V."/>
            <person name="Lucas S."/>
            <person name="Lundell T."/>
            <person name="Martin R."/>
            <person name="McLaughlin D.J."/>
            <person name="Morgenstern I."/>
            <person name="Morin E."/>
            <person name="Murat C."/>
            <person name="Nagy L.G."/>
            <person name="Nolan M."/>
            <person name="Ohm R.A."/>
            <person name="Patyshakuliyeva A."/>
            <person name="Rokas A."/>
            <person name="Ruiz-Duenas F.J."/>
            <person name="Sabat G."/>
            <person name="Salamov A."/>
            <person name="Samejima M."/>
            <person name="Schmutz J."/>
            <person name="Slot J.C."/>
            <person name="St John F."/>
            <person name="Stenlid J."/>
            <person name="Sun H."/>
            <person name="Sun S."/>
            <person name="Syed K."/>
            <person name="Tsang A."/>
            <person name="Wiebenga A."/>
            <person name="Young D."/>
            <person name="Pisabarro A."/>
            <person name="Eastwood D.C."/>
            <person name="Martin F."/>
            <person name="Cullen D."/>
            <person name="Grigoriev I.V."/>
            <person name="Hibbett D.S."/>
        </authorList>
    </citation>
    <scope>NUCLEOTIDE SEQUENCE</scope>
    <source>
        <strain evidence="3">FP-58527</strain>
    </source>
</reference>
<dbReference type="Gene3D" id="3.40.50.1820">
    <property type="entry name" value="alpha/beta hydrolase"/>
    <property type="match status" value="1"/>
</dbReference>
<proteinExistence type="predicted"/>
<keyword evidence="3" id="KW-1185">Reference proteome</keyword>
<gene>
    <name evidence="2" type="ORF">FOMPIDRAFT_97218</name>
</gene>
<dbReference type="AlphaFoldDB" id="S8E9J1"/>
<organism evidence="2 3">
    <name type="scientific">Fomitopsis schrenkii</name>
    <name type="common">Brown rot fungus</name>
    <dbReference type="NCBI Taxonomy" id="2126942"/>
    <lineage>
        <taxon>Eukaryota</taxon>
        <taxon>Fungi</taxon>
        <taxon>Dikarya</taxon>
        <taxon>Basidiomycota</taxon>
        <taxon>Agaricomycotina</taxon>
        <taxon>Agaricomycetes</taxon>
        <taxon>Polyporales</taxon>
        <taxon>Fomitopsis</taxon>
    </lineage>
</organism>
<evidence type="ECO:0000259" key="1">
    <source>
        <dbReference type="Pfam" id="PF01738"/>
    </source>
</evidence>
<evidence type="ECO:0000313" key="3">
    <source>
        <dbReference type="Proteomes" id="UP000015241"/>
    </source>
</evidence>
<dbReference type="InterPro" id="IPR002925">
    <property type="entry name" value="Dienelactn_hydro"/>
</dbReference>
<accession>S8E9J1</accession>
<evidence type="ECO:0000313" key="2">
    <source>
        <dbReference type="EMBL" id="EPT01293.1"/>
    </source>
</evidence>
<dbReference type="PANTHER" id="PTHR17630">
    <property type="entry name" value="DIENELACTONE HYDROLASE"/>
    <property type="match status" value="1"/>
</dbReference>
<feature type="domain" description="Dienelactone hydrolase" evidence="1">
    <location>
        <begin position="30"/>
        <end position="254"/>
    </location>
</feature>
<name>S8E9J1_FOMSC</name>
<dbReference type="HOGENOM" id="CLU_054590_2_2_1"/>
<dbReference type="EMBL" id="KE504143">
    <property type="protein sequence ID" value="EPT01293.1"/>
    <property type="molecule type" value="Genomic_DNA"/>
</dbReference>
<dbReference type="GO" id="GO:0016787">
    <property type="term" value="F:hydrolase activity"/>
    <property type="evidence" value="ECO:0007669"/>
    <property type="project" value="InterPro"/>
</dbReference>